<sequence length="414" mass="46657">RAFTTGNSPIQLEDESTDWITTADQSVMTRECKAMLLRLDAGLLSLLLVLVVKTDGEERFVALDEGQVLTFPSAFNASIVIPSDWQLVTTTLHFSPHESECFREGVKRMLMAEFCRTGKRERRRIGWFGLRTAIGLGASKARASDLSVLWAVKRGGMQGWKFLKTAWSNRWNIIAWTASVALDAYSWYSLRESISLLEEDMFNGFNASRNSQSALDESILCDRQIQLERTKWTLLASGGYMFPELSTVRFDKKIVDTTKAKVLSCSEDNGQLSVTMAESKMLREAGTSQLLYDEIMTGASMEDGSMLVSARKNYLLDWNGTKIYVKECIPDLTGRTVLCERQQPSDSVPQYVVPMAAPERILWMQETRDAMIVVTNSKTLMYTHTNGSESRHPIEKANLLIHCRSGEVFKFGND</sequence>
<organism evidence="1 2">
    <name type="scientific">Pristionchus mayeri</name>
    <dbReference type="NCBI Taxonomy" id="1317129"/>
    <lineage>
        <taxon>Eukaryota</taxon>
        <taxon>Metazoa</taxon>
        <taxon>Ecdysozoa</taxon>
        <taxon>Nematoda</taxon>
        <taxon>Chromadorea</taxon>
        <taxon>Rhabditida</taxon>
        <taxon>Rhabditina</taxon>
        <taxon>Diplogasteromorpha</taxon>
        <taxon>Diplogasteroidea</taxon>
        <taxon>Neodiplogasteridae</taxon>
        <taxon>Pristionchus</taxon>
    </lineage>
</organism>
<gene>
    <name evidence="1" type="ORF">PMAYCL1PPCAC_05540</name>
</gene>
<evidence type="ECO:0000313" key="2">
    <source>
        <dbReference type="Proteomes" id="UP001328107"/>
    </source>
</evidence>
<feature type="non-terminal residue" evidence="1">
    <location>
        <position position="1"/>
    </location>
</feature>
<comment type="caution">
    <text evidence="1">The sequence shown here is derived from an EMBL/GenBank/DDBJ whole genome shotgun (WGS) entry which is preliminary data.</text>
</comment>
<evidence type="ECO:0000313" key="1">
    <source>
        <dbReference type="EMBL" id="GMR35345.1"/>
    </source>
</evidence>
<reference evidence="2" key="1">
    <citation type="submission" date="2022-10" db="EMBL/GenBank/DDBJ databases">
        <title>Genome assembly of Pristionchus species.</title>
        <authorList>
            <person name="Yoshida K."/>
            <person name="Sommer R.J."/>
        </authorList>
    </citation>
    <scope>NUCLEOTIDE SEQUENCE [LARGE SCALE GENOMIC DNA]</scope>
    <source>
        <strain evidence="2">RS5460</strain>
    </source>
</reference>
<dbReference type="EMBL" id="BTRK01000002">
    <property type="protein sequence ID" value="GMR35345.1"/>
    <property type="molecule type" value="Genomic_DNA"/>
</dbReference>
<dbReference type="Proteomes" id="UP001328107">
    <property type="component" value="Unassembled WGS sequence"/>
</dbReference>
<protein>
    <submittedName>
        <fullName evidence="1">Uncharacterized protein</fullName>
    </submittedName>
</protein>
<name>A0AAN5C960_9BILA</name>
<feature type="non-terminal residue" evidence="1">
    <location>
        <position position="414"/>
    </location>
</feature>
<dbReference type="AlphaFoldDB" id="A0AAN5C960"/>
<proteinExistence type="predicted"/>
<accession>A0AAN5C960</accession>
<keyword evidence="2" id="KW-1185">Reference proteome</keyword>